<keyword evidence="1" id="KW-0812">Transmembrane</keyword>
<keyword evidence="1" id="KW-1133">Transmembrane helix</keyword>
<organism evidence="2">
    <name type="scientific">viral metagenome</name>
    <dbReference type="NCBI Taxonomy" id="1070528"/>
    <lineage>
        <taxon>unclassified sequences</taxon>
        <taxon>metagenomes</taxon>
        <taxon>organismal metagenomes</taxon>
    </lineage>
</organism>
<name>A0A6C0H8P0_9ZZZZ</name>
<protein>
    <submittedName>
        <fullName evidence="2">Uncharacterized protein</fullName>
    </submittedName>
</protein>
<feature type="transmembrane region" description="Helical" evidence="1">
    <location>
        <begin position="6"/>
        <end position="23"/>
    </location>
</feature>
<evidence type="ECO:0000313" key="2">
    <source>
        <dbReference type="EMBL" id="QHT76767.1"/>
    </source>
</evidence>
<dbReference type="EMBL" id="MN739901">
    <property type="protein sequence ID" value="QHT76767.1"/>
    <property type="molecule type" value="Genomic_DNA"/>
</dbReference>
<keyword evidence="1" id="KW-0472">Membrane</keyword>
<proteinExistence type="predicted"/>
<accession>A0A6C0H8P0</accession>
<evidence type="ECO:0000256" key="1">
    <source>
        <dbReference type="SAM" id="Phobius"/>
    </source>
</evidence>
<reference evidence="2" key="1">
    <citation type="journal article" date="2020" name="Nature">
        <title>Giant virus diversity and host interactions through global metagenomics.</title>
        <authorList>
            <person name="Schulz F."/>
            <person name="Roux S."/>
            <person name="Paez-Espino D."/>
            <person name="Jungbluth S."/>
            <person name="Walsh D.A."/>
            <person name="Denef V.J."/>
            <person name="McMahon K.D."/>
            <person name="Konstantinidis K.T."/>
            <person name="Eloe-Fadrosh E.A."/>
            <person name="Kyrpides N.C."/>
            <person name="Woyke T."/>
        </authorList>
    </citation>
    <scope>NUCLEOTIDE SEQUENCE</scope>
    <source>
        <strain evidence="2">GVMAG-M-3300023179-82</strain>
    </source>
</reference>
<dbReference type="AlphaFoldDB" id="A0A6C0H8P0"/>
<sequence>MIILLILIILIIYYIYIFYNYNLECYKNNLLFNKLKIIYLVLYSDDKYYNQMYNITSKYYKKFTNVKTIYYKFSNKTELNDDILTIEGY</sequence>